<gene>
    <name evidence="2" type="ORF">CRM94_13090</name>
</gene>
<feature type="region of interest" description="Disordered" evidence="1">
    <location>
        <begin position="1"/>
        <end position="81"/>
    </location>
</feature>
<dbReference type="Proteomes" id="UP000220629">
    <property type="component" value="Unassembled WGS sequence"/>
</dbReference>
<feature type="compositionally biased region" description="Basic and acidic residues" evidence="1">
    <location>
        <begin position="1"/>
        <end position="24"/>
    </location>
</feature>
<dbReference type="AlphaFoldDB" id="A0A0M2QD13"/>
<accession>A0A0M2QD13</accession>
<comment type="caution">
    <text evidence="2">The sequence shown here is derived from an EMBL/GenBank/DDBJ whole genome shotgun (WGS) entry which is preliminary data.</text>
</comment>
<protein>
    <submittedName>
        <fullName evidence="2">Uncharacterized protein</fullName>
    </submittedName>
</protein>
<organism evidence="2 3">
    <name type="scientific">Burkholderia gladioli</name>
    <name type="common">Pseudomonas marginata</name>
    <name type="synonym">Phytomonas marginata</name>
    <dbReference type="NCBI Taxonomy" id="28095"/>
    <lineage>
        <taxon>Bacteria</taxon>
        <taxon>Pseudomonadati</taxon>
        <taxon>Pseudomonadota</taxon>
        <taxon>Betaproteobacteria</taxon>
        <taxon>Burkholderiales</taxon>
        <taxon>Burkholderiaceae</taxon>
        <taxon>Burkholderia</taxon>
    </lineage>
</organism>
<reference evidence="3" key="1">
    <citation type="submission" date="2017-09" db="EMBL/GenBank/DDBJ databases">
        <title>FDA dAtabase for Regulatory Grade micrObial Sequences (FDA-ARGOS): Supporting development and validation of Infectious Disease Dx tests.</title>
        <authorList>
            <person name="Minogue T."/>
            <person name="Wolcott M."/>
            <person name="Wasieloski L."/>
            <person name="Aguilar W."/>
            <person name="Moore D."/>
            <person name="Tallon L."/>
            <person name="Sadzewicz L."/>
            <person name="Ott S."/>
            <person name="Zhao X."/>
            <person name="Nagaraj S."/>
            <person name="Vavikolanu K."/>
            <person name="Aluvathingal J."/>
            <person name="Nadendla S."/>
            <person name="Sichtig H."/>
        </authorList>
    </citation>
    <scope>NUCLEOTIDE SEQUENCE [LARGE SCALE GENOMIC DNA]</scope>
    <source>
        <strain evidence="3">FDAARGOS_390</strain>
    </source>
</reference>
<evidence type="ECO:0000313" key="2">
    <source>
        <dbReference type="EMBL" id="PEH43008.1"/>
    </source>
</evidence>
<sequence>MTDDSHDSAEQADPARHPRRETGHDVTVGPDGRVEQKGHGSMDPTMIPQKPEPGRGPYEPPPGHLDDPRTVEPRGTDDPAA</sequence>
<proteinExistence type="predicted"/>
<dbReference type="RefSeq" id="WP_013690788.1">
    <property type="nucleotide sequence ID" value="NZ_CADEPO010000003.1"/>
</dbReference>
<evidence type="ECO:0000313" key="3">
    <source>
        <dbReference type="Proteomes" id="UP000220629"/>
    </source>
</evidence>
<evidence type="ECO:0000256" key="1">
    <source>
        <dbReference type="SAM" id="MobiDB-lite"/>
    </source>
</evidence>
<feature type="compositionally biased region" description="Basic and acidic residues" evidence="1">
    <location>
        <begin position="64"/>
        <end position="81"/>
    </location>
</feature>
<name>A0A0M2QD13_BURGA</name>
<dbReference type="EMBL" id="PDDY01000001">
    <property type="protein sequence ID" value="PEH43008.1"/>
    <property type="molecule type" value="Genomic_DNA"/>
</dbReference>